<gene>
    <name evidence="1" type="ORF">Vadar_027226</name>
</gene>
<accession>A0ACB7X4E2</accession>
<reference evidence="1 2" key="1">
    <citation type="journal article" date="2021" name="Hortic Res">
        <title>High-quality reference genome and annotation aids understanding of berry development for evergreen blueberry (Vaccinium darrowii).</title>
        <authorList>
            <person name="Yu J."/>
            <person name="Hulse-Kemp A.M."/>
            <person name="Babiker E."/>
            <person name="Staton M."/>
        </authorList>
    </citation>
    <scope>NUCLEOTIDE SEQUENCE [LARGE SCALE GENOMIC DNA]</scope>
    <source>
        <strain evidence="2">cv. NJ 8807/NJ 8810</strain>
        <tissue evidence="1">Young leaf</tissue>
    </source>
</reference>
<protein>
    <submittedName>
        <fullName evidence="1">Uncharacterized protein</fullName>
    </submittedName>
</protein>
<proteinExistence type="predicted"/>
<sequence length="112" mass="12962">MAIPLDKWSFAHDGGRRYRTLTTNVSESINGVLKDARHLPVTATVMTTFFKLVEYFTDKASKATSKMESRQTYSNFAMNKYELWRQKARRHRVAVFDRVVGIYSVQTPVDSH</sequence>
<evidence type="ECO:0000313" key="1">
    <source>
        <dbReference type="EMBL" id="KAH7835549.1"/>
    </source>
</evidence>
<keyword evidence="2" id="KW-1185">Reference proteome</keyword>
<dbReference type="Proteomes" id="UP000828048">
    <property type="component" value="Chromosome 2"/>
</dbReference>
<comment type="caution">
    <text evidence="1">The sequence shown here is derived from an EMBL/GenBank/DDBJ whole genome shotgun (WGS) entry which is preliminary data.</text>
</comment>
<name>A0ACB7X4E2_9ERIC</name>
<organism evidence="1 2">
    <name type="scientific">Vaccinium darrowii</name>
    <dbReference type="NCBI Taxonomy" id="229202"/>
    <lineage>
        <taxon>Eukaryota</taxon>
        <taxon>Viridiplantae</taxon>
        <taxon>Streptophyta</taxon>
        <taxon>Embryophyta</taxon>
        <taxon>Tracheophyta</taxon>
        <taxon>Spermatophyta</taxon>
        <taxon>Magnoliopsida</taxon>
        <taxon>eudicotyledons</taxon>
        <taxon>Gunneridae</taxon>
        <taxon>Pentapetalae</taxon>
        <taxon>asterids</taxon>
        <taxon>Ericales</taxon>
        <taxon>Ericaceae</taxon>
        <taxon>Vaccinioideae</taxon>
        <taxon>Vaccinieae</taxon>
        <taxon>Vaccinium</taxon>
    </lineage>
</organism>
<evidence type="ECO:0000313" key="2">
    <source>
        <dbReference type="Proteomes" id="UP000828048"/>
    </source>
</evidence>
<dbReference type="EMBL" id="CM037152">
    <property type="protein sequence ID" value="KAH7835549.1"/>
    <property type="molecule type" value="Genomic_DNA"/>
</dbReference>